<dbReference type="InterPro" id="IPR036217">
    <property type="entry name" value="MethylDNA_cys_MeTrfase_DNAb"/>
</dbReference>
<dbReference type="InterPro" id="IPR036388">
    <property type="entry name" value="WH-like_DNA-bd_sf"/>
</dbReference>
<evidence type="ECO:0000313" key="6">
    <source>
        <dbReference type="Proteomes" id="UP000050502"/>
    </source>
</evidence>
<keyword evidence="3" id="KW-0489">Methyltransferase</keyword>
<sequence length="112" mass="13041">MTSPVFDRIYAMVCRIPYGRVASYGLISRLVFGHTRGARTVGWALAALPEDEVERVPWWRVINAQGRISNTRADHGAEEQRRRLEAEGVQFDERGYVDWERFGWEPDPSLFW</sequence>
<dbReference type="InParanoid" id="A0A0N0RG12"/>
<reference evidence="5" key="3">
    <citation type="submission" date="2015-08" db="EMBL/GenBank/DDBJ databases">
        <title>Draft Genome Sequence of a Heterotrophic Facultative Anaerobic Bacterium Ardenticatena maritima Strain 110S.</title>
        <authorList>
            <person name="Kawaichi S."/>
            <person name="Yoshida T."/>
            <person name="Sako Y."/>
            <person name="Nakamura R."/>
        </authorList>
    </citation>
    <scope>NUCLEOTIDE SEQUENCE [LARGE SCALE GENOMIC DNA]</scope>
    <source>
        <strain evidence="5">110S</strain>
    </source>
</reference>
<dbReference type="SUPFAM" id="SSF46767">
    <property type="entry name" value="Methylated DNA-protein cysteine methyltransferase, C-terminal domain"/>
    <property type="match status" value="1"/>
</dbReference>
<evidence type="ECO:0000256" key="1">
    <source>
        <dbReference type="ARBA" id="ARBA00022763"/>
    </source>
</evidence>
<keyword evidence="3" id="KW-0808">Transferase</keyword>
<gene>
    <name evidence="3" type="primary">ybaZ</name>
    <name evidence="3" type="ORF">ARMA_2907</name>
    <name evidence="4" type="ORF">SE16_05895</name>
</gene>
<dbReference type="Gene3D" id="1.10.10.10">
    <property type="entry name" value="Winged helix-like DNA-binding domain superfamily/Winged helix DNA-binding domain"/>
    <property type="match status" value="1"/>
</dbReference>
<reference evidence="4 6" key="2">
    <citation type="submission" date="2015-07" db="EMBL/GenBank/DDBJ databases">
        <title>Whole genome sequence of Ardenticatena maritima DSM 23922.</title>
        <authorList>
            <person name="Hemp J."/>
            <person name="Ward L.M."/>
            <person name="Pace L.A."/>
            <person name="Fischer W.W."/>
        </authorList>
    </citation>
    <scope>NUCLEOTIDE SEQUENCE [LARGE SCALE GENOMIC DNA]</scope>
    <source>
        <strain evidence="4 6">110S</strain>
    </source>
</reference>
<dbReference type="Proteomes" id="UP000037784">
    <property type="component" value="Unassembled WGS sequence"/>
</dbReference>
<comment type="caution">
    <text evidence="3">The sequence shown here is derived from an EMBL/GenBank/DDBJ whole genome shotgun (WGS) entry which is preliminary data.</text>
</comment>
<dbReference type="Pfam" id="PF01035">
    <property type="entry name" value="DNA_binding_1"/>
    <property type="match status" value="1"/>
</dbReference>
<proteinExistence type="predicted"/>
<reference evidence="3 5" key="1">
    <citation type="journal article" date="2015" name="Genome Announc.">
        <title>Draft Genome Sequence of a Heterotrophic Facultative Anaerobic Thermophilic Bacterium, Ardenticatena maritima Strain 110ST.</title>
        <authorList>
            <person name="Kawaichi S."/>
            <person name="Yoshida T."/>
            <person name="Sako Y."/>
            <person name="Nakamura R."/>
        </authorList>
    </citation>
    <scope>NUCLEOTIDE SEQUENCE [LARGE SCALE GENOMIC DNA]</scope>
    <source>
        <strain evidence="3 5">110S</strain>
    </source>
</reference>
<keyword evidence="5" id="KW-1185">Reference proteome</keyword>
<evidence type="ECO:0000313" key="3">
    <source>
        <dbReference type="EMBL" id="GAP64484.1"/>
    </source>
</evidence>
<organism evidence="3 5">
    <name type="scientific">Ardenticatena maritima</name>
    <dbReference type="NCBI Taxonomy" id="872965"/>
    <lineage>
        <taxon>Bacteria</taxon>
        <taxon>Bacillati</taxon>
        <taxon>Chloroflexota</taxon>
        <taxon>Ardenticatenia</taxon>
        <taxon>Ardenticatenales</taxon>
        <taxon>Ardenticatenaceae</taxon>
        <taxon>Ardenticatena</taxon>
    </lineage>
</organism>
<dbReference type="GO" id="GO:0032259">
    <property type="term" value="P:methylation"/>
    <property type="evidence" value="ECO:0007669"/>
    <property type="project" value="UniProtKB-KW"/>
</dbReference>
<dbReference type="AlphaFoldDB" id="A0A0N0RG12"/>
<evidence type="ECO:0000259" key="2">
    <source>
        <dbReference type="Pfam" id="PF01035"/>
    </source>
</evidence>
<protein>
    <submittedName>
        <fullName evidence="3">Methylated-DNA-protein-cysteine methyltransferase related protein</fullName>
    </submittedName>
</protein>
<dbReference type="PANTHER" id="PTHR42942">
    <property type="entry name" value="6-O-METHYLGUANINE DNA METHYLTRANSFERASE"/>
    <property type="match status" value="1"/>
</dbReference>
<dbReference type="RefSeq" id="WP_054494153.1">
    <property type="nucleotide sequence ID" value="NZ_BBZA01000265.1"/>
</dbReference>
<evidence type="ECO:0000313" key="5">
    <source>
        <dbReference type="Proteomes" id="UP000037784"/>
    </source>
</evidence>
<dbReference type="EMBL" id="BBZA01000265">
    <property type="protein sequence ID" value="GAP64484.1"/>
    <property type="molecule type" value="Genomic_DNA"/>
</dbReference>
<name>A0A0N0RG12_9CHLR</name>
<dbReference type="CDD" id="cd06445">
    <property type="entry name" value="ATase"/>
    <property type="match status" value="1"/>
</dbReference>
<dbReference type="InterPro" id="IPR052520">
    <property type="entry name" value="ATL_DNA_repair"/>
</dbReference>
<dbReference type="PANTHER" id="PTHR42942:SF1">
    <property type="entry name" value="ALKYLTRANSFERASE-LIKE PROTEIN 1"/>
    <property type="match status" value="1"/>
</dbReference>
<dbReference type="STRING" id="872965.SE16_05895"/>
<feature type="domain" description="Methylated-DNA-[protein]-cysteine S-methyltransferase DNA binding" evidence="2">
    <location>
        <begin position="6"/>
        <end position="89"/>
    </location>
</feature>
<dbReference type="GO" id="GO:0006281">
    <property type="term" value="P:DNA repair"/>
    <property type="evidence" value="ECO:0007669"/>
    <property type="project" value="InterPro"/>
</dbReference>
<dbReference type="GO" id="GO:0008168">
    <property type="term" value="F:methyltransferase activity"/>
    <property type="evidence" value="ECO:0007669"/>
    <property type="project" value="UniProtKB-KW"/>
</dbReference>
<dbReference type="InterPro" id="IPR014048">
    <property type="entry name" value="MethylDNA_cys_MeTrfase_DNA-bd"/>
</dbReference>
<dbReference type="EMBL" id="LGKN01000004">
    <property type="protein sequence ID" value="KPL88349.1"/>
    <property type="molecule type" value="Genomic_DNA"/>
</dbReference>
<dbReference type="OrthoDB" id="9802228at2"/>
<keyword evidence="1" id="KW-0227">DNA damage</keyword>
<accession>A0A0N0RG12</accession>
<evidence type="ECO:0000313" key="4">
    <source>
        <dbReference type="EMBL" id="KPL88349.1"/>
    </source>
</evidence>
<dbReference type="Proteomes" id="UP000050502">
    <property type="component" value="Unassembled WGS sequence"/>
</dbReference>